<dbReference type="GO" id="GO:0006886">
    <property type="term" value="P:intracellular protein transport"/>
    <property type="evidence" value="ECO:0000318"/>
    <property type="project" value="GO_Central"/>
</dbReference>
<keyword evidence="9 13" id="KW-0333">Golgi apparatus</keyword>
<dbReference type="PROSITE" id="PS50294">
    <property type="entry name" value="WD_REPEATS_REGION"/>
    <property type="match status" value="3"/>
</dbReference>
<dbReference type="Pfam" id="PF04053">
    <property type="entry name" value="B-prop_COPA_B_2nd"/>
    <property type="match status" value="1"/>
</dbReference>
<dbReference type="GO" id="GO:0006891">
    <property type="term" value="P:intra-Golgi vesicle-mediated transport"/>
    <property type="evidence" value="ECO:0000318"/>
    <property type="project" value="GO_Central"/>
</dbReference>
<evidence type="ECO:0000256" key="11">
    <source>
        <dbReference type="ARBA" id="ARBA00023329"/>
    </source>
</evidence>
<evidence type="ECO:0000256" key="13">
    <source>
        <dbReference type="PIRNR" id="PIRNR005567"/>
    </source>
</evidence>
<dbReference type="InterPro" id="IPR036322">
    <property type="entry name" value="WD40_repeat_dom_sf"/>
</dbReference>
<dbReference type="InterPro" id="IPR011044">
    <property type="entry name" value="Quino_amine_DH_bsu"/>
</dbReference>
<dbReference type="InterPro" id="IPR050844">
    <property type="entry name" value="Coatomer_complex_subunit"/>
</dbReference>
<feature type="compositionally biased region" description="Acidic residues" evidence="15">
    <location>
        <begin position="917"/>
        <end position="939"/>
    </location>
</feature>
<dbReference type="GO" id="GO:0005198">
    <property type="term" value="F:structural molecule activity"/>
    <property type="evidence" value="ECO:0007669"/>
    <property type="project" value="UniProtKB-UniRule"/>
</dbReference>
<dbReference type="CGD" id="CAL0000201645">
    <property type="gene designation" value="SEC27"/>
</dbReference>
<dbReference type="GO" id="GO:0006890">
    <property type="term" value="P:retrograde vesicle-mediated transport, Golgi to endoplasmic reticulum"/>
    <property type="evidence" value="ECO:0000318"/>
    <property type="project" value="GO_Central"/>
</dbReference>
<dbReference type="InterPro" id="IPR006692">
    <property type="entry name" value="Beta-prop_COPA/B_2nd"/>
</dbReference>
<reference evidence="19 20" key="2">
    <citation type="journal article" date="2007" name="Genome Biol.">
        <title>Assembly of the Candida albicans genome into sixteen supercontigs aligned on the eight chromosomes.</title>
        <authorList>
            <person name="van het Hoog M."/>
            <person name="Rast T.J."/>
            <person name="Martchenko M."/>
            <person name="Grindle S."/>
            <person name="Dignard D."/>
            <person name="Hogues H."/>
            <person name="Cuomo C."/>
            <person name="Berriman M."/>
            <person name="Scherer S."/>
            <person name="Magee B.B."/>
            <person name="Whiteway M."/>
            <person name="Chibana H."/>
            <person name="Nantel A."/>
            <person name="Magee P.T."/>
        </authorList>
    </citation>
    <scope>GENOME REANNOTATION</scope>
    <source>
        <strain evidence="20">SC5314 / ATCC MYA-2876</strain>
    </source>
</reference>
<comment type="subcellular location">
    <subcellularLocation>
        <location evidence="1 13">Cytoplasmic vesicle</location>
        <location evidence="1 13">COPI-coated vesicle membrane</location>
        <topology evidence="1 13">Peripheral membrane protein</topology>
        <orientation evidence="1 13">Cytoplasmic side</orientation>
    </subcellularLocation>
    <subcellularLocation>
        <location evidence="13">Golgi apparatus membrane</location>
        <topology evidence="13">Peripheral membrane protein</topology>
        <orientation evidence="13">Cytoplasmic side</orientation>
    </subcellularLocation>
    <text evidence="13">The coatomer is cytoplasmic or polymerized on the cytoplasmic side of the Golgi, as well as on the vesicles/buds originating from it.</text>
</comment>
<evidence type="ECO:0000313" key="19">
    <source>
        <dbReference type="EMBL" id="AOW30161.1"/>
    </source>
</evidence>
<feature type="compositionally biased region" description="Basic and acidic residues" evidence="15">
    <location>
        <begin position="880"/>
        <end position="889"/>
    </location>
</feature>
<evidence type="ECO:0000256" key="10">
    <source>
        <dbReference type="ARBA" id="ARBA00023136"/>
    </source>
</evidence>
<dbReference type="FunFam" id="2.130.10.10:FF:000016">
    <property type="entry name" value="Coatomer alpha subunit, putative"/>
    <property type="match status" value="1"/>
</dbReference>
<reference evidence="19 20" key="1">
    <citation type="journal article" date="2004" name="Proc. Natl. Acad. Sci. U.S.A.">
        <title>The diploid genome sequence of Candida albicans.</title>
        <authorList>
            <person name="Jones T."/>
            <person name="Federspiel N.A."/>
            <person name="Chibana H."/>
            <person name="Dungan J."/>
            <person name="Kalman S."/>
            <person name="Magee B.B."/>
            <person name="Newport G."/>
            <person name="Thorstenson Y.R."/>
            <person name="Agabian N."/>
            <person name="Magee P.T."/>
            <person name="Davis R.W."/>
            <person name="Scherer S."/>
        </authorList>
    </citation>
    <scope>NUCLEOTIDE SEQUENCE [LARGE SCALE GENOMIC DNA]</scope>
    <source>
        <strain evidence="20">SC5314 / ATCC MYA-2876</strain>
    </source>
</reference>
<dbReference type="CDD" id="cd22947">
    <property type="entry name" value="Coatomer_WDAD_beta-like"/>
    <property type="match status" value="1"/>
</dbReference>
<evidence type="ECO:0000256" key="4">
    <source>
        <dbReference type="ARBA" id="ARBA00022490"/>
    </source>
</evidence>
<evidence type="ECO:0000256" key="15">
    <source>
        <dbReference type="SAM" id="MobiDB-lite"/>
    </source>
</evidence>
<dbReference type="SMART" id="SM00320">
    <property type="entry name" value="WD40"/>
    <property type="match status" value="6"/>
</dbReference>
<evidence type="ECO:0000256" key="3">
    <source>
        <dbReference type="ARBA" id="ARBA00022448"/>
    </source>
</evidence>
<dbReference type="AlphaFoldDB" id="A0A1D8PPV5"/>
<evidence type="ECO:0000256" key="8">
    <source>
        <dbReference type="ARBA" id="ARBA00022927"/>
    </source>
</evidence>
<evidence type="ECO:0000313" key="20">
    <source>
        <dbReference type="Proteomes" id="UP000000559"/>
    </source>
</evidence>
<dbReference type="FunCoup" id="A0A1D8PPV5">
    <property type="interactions" value="1378"/>
</dbReference>
<dbReference type="FunFam" id="1.25.40.470:FF:000001">
    <property type="entry name" value="Coatomer subunit beta"/>
    <property type="match status" value="1"/>
</dbReference>
<keyword evidence="4 13" id="KW-0963">Cytoplasm</keyword>
<dbReference type="InParanoid" id="A0A1D8PPV5"/>
<evidence type="ECO:0000256" key="2">
    <source>
        <dbReference type="ARBA" id="ARBA00010844"/>
    </source>
</evidence>
<dbReference type="InterPro" id="IPR001680">
    <property type="entry name" value="WD40_rpt"/>
</dbReference>
<keyword evidence="7 13" id="KW-0931">ER-Golgi transport</keyword>
<dbReference type="GO" id="GO:0043130">
    <property type="term" value="F:ubiquitin binding"/>
    <property type="evidence" value="ECO:0007669"/>
    <property type="project" value="EnsemblFungi"/>
</dbReference>
<dbReference type="Pfam" id="PF23953">
    <property type="entry name" value="TPR_COPA_B"/>
    <property type="match status" value="1"/>
</dbReference>
<evidence type="ECO:0000256" key="14">
    <source>
        <dbReference type="PROSITE-ProRule" id="PRU00221"/>
    </source>
</evidence>
<dbReference type="KEGG" id="cal:CAALFM_C602260CA"/>
<keyword evidence="6" id="KW-0677">Repeat</keyword>
<dbReference type="Gene3D" id="1.25.40.470">
    <property type="match status" value="1"/>
</dbReference>
<organism evidence="19 20">
    <name type="scientific">Candida albicans (strain SC5314 / ATCC MYA-2876)</name>
    <name type="common">Yeast</name>
    <dbReference type="NCBI Taxonomy" id="237561"/>
    <lineage>
        <taxon>Eukaryota</taxon>
        <taxon>Fungi</taxon>
        <taxon>Dikarya</taxon>
        <taxon>Ascomycota</taxon>
        <taxon>Saccharomycotina</taxon>
        <taxon>Pichiomycetes</taxon>
        <taxon>Debaryomycetaceae</taxon>
        <taxon>Candida/Lodderomyces clade</taxon>
        <taxon>Candida</taxon>
    </lineage>
</organism>
<protein>
    <recommendedName>
        <fullName evidence="13">Coatomer subunit beta'</fullName>
    </recommendedName>
</protein>
<feature type="domain" description="COPA/B second beta-propeller" evidence="16">
    <location>
        <begin position="318"/>
        <end position="600"/>
    </location>
</feature>
<dbReference type="GO" id="GO:0000139">
    <property type="term" value="C:Golgi membrane"/>
    <property type="evidence" value="ECO:0007669"/>
    <property type="project" value="UniProtKB-SubCell"/>
</dbReference>
<accession>A0A1D8PPV5</accession>
<comment type="function">
    <text evidence="12 13">The coatomer is a cytosolic protein complex that binds to dilysine motifs and reversibly associates with Golgi non-clathrin-coated vesicles, which further mediate biosynthetic protein transport from the ER, via the Golgi up to the trans Golgi network. Coatomer complex is required for budding from Golgi membranes, and is essential for the retrograde Golgi-to-ER transport of dilysine-tagged proteins.</text>
</comment>
<dbReference type="PANTHER" id="PTHR19876">
    <property type="entry name" value="COATOMER"/>
    <property type="match status" value="1"/>
</dbReference>
<keyword evidence="5 14" id="KW-0853">WD repeat</keyword>
<dbReference type="STRING" id="237561.A0A1D8PPV5"/>
<reference evidence="19 20" key="3">
    <citation type="journal article" date="2013" name="Genome Biol.">
        <title>Assembly of a phased diploid Candida albicans genome facilitates allele-specific measurements and provides a simple model for repeat and indel structure.</title>
        <authorList>
            <person name="Muzzey D."/>
            <person name="Schwartz K."/>
            <person name="Weissman J.S."/>
            <person name="Sherlock G."/>
        </authorList>
    </citation>
    <scope>NUCLEOTIDE SEQUENCE [LARGE SCALE GENOMIC DNA]</scope>
    <source>
        <strain evidence="20">SC5314 / ATCC MYA-2876</strain>
    </source>
</reference>
<keyword evidence="11 13" id="KW-0968">Cytoplasmic vesicle</keyword>
<feature type="domain" description="COPA/B TPR" evidence="17">
    <location>
        <begin position="664"/>
        <end position="845"/>
    </location>
</feature>
<dbReference type="SMR" id="A0A1D8PPV5"/>
<evidence type="ECO:0000256" key="1">
    <source>
        <dbReference type="ARBA" id="ARBA00004347"/>
    </source>
</evidence>
<dbReference type="Gene3D" id="2.130.10.10">
    <property type="entry name" value="YVTN repeat-like/Quinoprotein amine dehydrogenase"/>
    <property type="match status" value="1"/>
</dbReference>
<gene>
    <name evidence="18 19" type="primary">SEC27</name>
    <name evidence="19" type="ordered locus">CAALFM_C602260CA</name>
    <name evidence="18" type="ordered locus">orf19.10971</name>
</gene>
<dbReference type="OrthoDB" id="10261470at2759"/>
<keyword evidence="8 13" id="KW-0653">Protein transport</keyword>
<evidence type="ECO:0000259" key="16">
    <source>
        <dbReference type="Pfam" id="PF04053"/>
    </source>
</evidence>
<feature type="repeat" description="WD" evidence="14">
    <location>
        <begin position="93"/>
        <end position="125"/>
    </location>
</feature>
<feature type="region of interest" description="Disordered" evidence="15">
    <location>
        <begin position="872"/>
        <end position="939"/>
    </location>
</feature>
<comment type="subunit">
    <text evidence="13">Oligomeric complex that consists of at least the alpha, beta, beta', gamma, delta, epsilon and zeta subunits.</text>
</comment>
<dbReference type="GO" id="GO:0032511">
    <property type="term" value="P:late endosome to vacuole transport via multivesicular body sorting pathway"/>
    <property type="evidence" value="ECO:0007669"/>
    <property type="project" value="EnsemblFungi"/>
</dbReference>
<feature type="repeat" description="WD" evidence="14">
    <location>
        <begin position="224"/>
        <end position="265"/>
    </location>
</feature>
<evidence type="ECO:0000256" key="12">
    <source>
        <dbReference type="ARBA" id="ARBA00025536"/>
    </source>
</evidence>
<dbReference type="EMBL" id="CP017628">
    <property type="protein sequence ID" value="AOW30161.1"/>
    <property type="molecule type" value="Genomic_DNA"/>
</dbReference>
<evidence type="ECO:0000256" key="7">
    <source>
        <dbReference type="ARBA" id="ARBA00022892"/>
    </source>
</evidence>
<feature type="repeat" description="WD" evidence="14">
    <location>
        <begin position="9"/>
        <end position="50"/>
    </location>
</feature>
<dbReference type="SUPFAM" id="SSF50978">
    <property type="entry name" value="WD40 repeat-like"/>
    <property type="match status" value="1"/>
</dbReference>
<dbReference type="VEuPathDB" id="FungiDB:C6_02260C_A"/>
<keyword evidence="20" id="KW-1185">Reference proteome</keyword>
<dbReference type="PANTHER" id="PTHR19876:SF2">
    <property type="entry name" value="COATOMER SUBUNIT BETA"/>
    <property type="match status" value="1"/>
</dbReference>
<dbReference type="InterPro" id="IPR056176">
    <property type="entry name" value="TPR_COPA_B"/>
</dbReference>
<dbReference type="eggNOG" id="KOG0276">
    <property type="taxonomic scope" value="Eukaryota"/>
</dbReference>
<dbReference type="GO" id="GO:0030126">
    <property type="term" value="C:COPI vesicle coat"/>
    <property type="evidence" value="ECO:0000318"/>
    <property type="project" value="GO_Central"/>
</dbReference>
<dbReference type="InterPro" id="IPR016453">
    <property type="entry name" value="COPB2"/>
</dbReference>
<dbReference type="PROSITE" id="PS50082">
    <property type="entry name" value="WD_REPEATS_2"/>
    <property type="match status" value="5"/>
</dbReference>
<dbReference type="PRINTS" id="PR00320">
    <property type="entry name" value="GPROTEINBRPT"/>
</dbReference>
<dbReference type="Pfam" id="PF00400">
    <property type="entry name" value="WD40"/>
    <property type="match status" value="5"/>
</dbReference>
<name>A0A1D8PPV5_CANAL</name>
<dbReference type="CDD" id="cd00200">
    <property type="entry name" value="WD40"/>
    <property type="match status" value="1"/>
</dbReference>
<evidence type="ECO:0000313" key="18">
    <source>
        <dbReference type="CGD" id="CAL0000201645"/>
    </source>
</evidence>
<keyword evidence="3 13" id="KW-0813">Transport</keyword>
<dbReference type="InterPro" id="IPR020472">
    <property type="entry name" value="WD40_PAC1"/>
</dbReference>
<dbReference type="SUPFAM" id="SSF50969">
    <property type="entry name" value="YVTN repeat-like/Quinoprotein amine dehydrogenase"/>
    <property type="match status" value="1"/>
</dbReference>
<feature type="repeat" description="WD" evidence="14">
    <location>
        <begin position="136"/>
        <end position="178"/>
    </location>
</feature>
<comment type="similarity">
    <text evidence="2 13">Belongs to the WD repeat COPB2 family.</text>
</comment>
<dbReference type="GeneID" id="3645870"/>
<dbReference type="GO" id="GO:0006888">
    <property type="term" value="P:endoplasmic reticulum to Golgi vesicle-mediated transport"/>
    <property type="evidence" value="ECO:0000318"/>
    <property type="project" value="GO_Central"/>
</dbReference>
<dbReference type="GO" id="GO:0008298">
    <property type="term" value="P:intracellular mRNA localization"/>
    <property type="evidence" value="ECO:0007669"/>
    <property type="project" value="EnsemblFungi"/>
</dbReference>
<proteinExistence type="inferred from homology"/>
<evidence type="ECO:0000256" key="6">
    <source>
        <dbReference type="ARBA" id="ARBA00022737"/>
    </source>
</evidence>
<keyword evidence="10 13" id="KW-0472">Membrane</keyword>
<dbReference type="PIRSF" id="PIRSF005567">
    <property type="entry name" value="Coatomer_beta'_subunit"/>
    <property type="match status" value="1"/>
</dbReference>
<sequence length="939" mass="106164">MKLDVVKQFSTRSDRVKGIDFHPTEPWILTTLYNGKIEIWSYATNSLVKSIQVTELPVRAGKFIARKNWIVVGSDDFQIRVYNYNTGEKVTQFEAHPDYIRSIAVHPSKPYILTSSDDLTIKLWNWDHNWKLEQTFEGHQHYVMSVNFNPKDPNTFASACLDRTVKIWSLGSSQPNFTLIAHEAKGVNYVDYYPQADKPYLITSSDDKTIKVWDYQTKSCVATLEGHLSNVSFAIFHPELPIIVSGSEDGTIRFWNSNTFKLEKSINYSLERAWCIGILPKSNVIAAGFDSGFVIIKLGSEEPLFSMDSNNKLIYAKNSEVYQSVIKPSSSEGLKDGESLNLQQRDLGSIEIFPQTLNHSPNGRYAAVCGDGEYIVYTALAWRSKSYGSALDFVWNSHDSSAACPFAIRESGVSVKIFKNFQEYLTLDLIYQADKIFTGSLLGVKSEGCISFYDWEHGKLVRRVDLDDDIIDVIWSDNGELLAIVTTSNLGEISSTVGVKKNNETYFLSYNHELFEEALANGELDAEEGAESAFDVLYTLPTSESILSGKFIGDVFVYTTGTTNRLNYFVGGEVINLGHFDRKFYIIGYKATDGKLYLIDKSFDVVSWYVNAEVLELQTLVMRGDLEQFATQNIVVEKEHGENGEVEEEEVPDLSTITLENLSEEYSQLISRFTKTELNQLSRFFEKLGYLALSFSLSQDFDSKFQLSLSTGNLKQAYDLLSAQEKETPSLSLANSTKWKKLGDLALNKWNIKLAQESFWLAKDYSSLLLLLSSTQNKSQLIKLAEVCESKGKYNIAWQSWWLVGDVGKCFDLLITSERYTEAVIFGKNYGVDPEKLIKAIELWKQTLHKKNKSKVANRLIDDFSNLQTNGSTGAPLIDLESKQDKDQETTTQPQQEAKEKIEDEAGASEVQREEVENVEAEIQQDDEVTAEEEEEEDA</sequence>
<evidence type="ECO:0000256" key="9">
    <source>
        <dbReference type="ARBA" id="ARBA00023034"/>
    </source>
</evidence>
<dbReference type="InterPro" id="IPR015943">
    <property type="entry name" value="WD40/YVTN_repeat-like_dom_sf"/>
</dbReference>
<feature type="repeat" description="WD" evidence="14">
    <location>
        <begin position="180"/>
        <end position="223"/>
    </location>
</feature>
<evidence type="ECO:0000256" key="5">
    <source>
        <dbReference type="ARBA" id="ARBA00022574"/>
    </source>
</evidence>
<dbReference type="Proteomes" id="UP000000559">
    <property type="component" value="Chromosome 6"/>
</dbReference>
<dbReference type="RefSeq" id="XP_712507.2">
    <property type="nucleotide sequence ID" value="XM_707414.2"/>
</dbReference>
<evidence type="ECO:0000259" key="17">
    <source>
        <dbReference type="Pfam" id="PF23953"/>
    </source>
</evidence>